<dbReference type="STRING" id="1280514.AXFE_32790"/>
<accession>A0A0D8HD54</accession>
<dbReference type="InterPro" id="IPR000387">
    <property type="entry name" value="Tyr_Pase_dom"/>
</dbReference>
<dbReference type="InterPro" id="IPR029021">
    <property type="entry name" value="Prot-tyrosine_phosphatase-like"/>
</dbReference>
<gene>
    <name evidence="2" type="ORF">AXFE_32790</name>
</gene>
<evidence type="ECO:0000259" key="1">
    <source>
        <dbReference type="PROSITE" id="PS50056"/>
    </source>
</evidence>
<evidence type="ECO:0000313" key="3">
    <source>
        <dbReference type="Proteomes" id="UP000032360"/>
    </source>
</evidence>
<dbReference type="PROSITE" id="PS50056">
    <property type="entry name" value="TYR_PHOSPHATASE_2"/>
    <property type="match status" value="1"/>
</dbReference>
<dbReference type="SUPFAM" id="SSF52799">
    <property type="entry name" value="(Phosphotyrosine protein) phosphatases II"/>
    <property type="match status" value="1"/>
</dbReference>
<dbReference type="AlphaFoldDB" id="A0A0D8HD54"/>
<proteinExistence type="predicted"/>
<dbReference type="Proteomes" id="UP000032360">
    <property type="component" value="Unassembled WGS sequence"/>
</dbReference>
<keyword evidence="3" id="KW-1185">Reference proteome</keyword>
<comment type="caution">
    <text evidence="2">The sequence shown here is derived from an EMBL/GenBank/DDBJ whole genome shotgun (WGS) entry which is preliminary data.</text>
</comment>
<dbReference type="Pfam" id="PF13350">
    <property type="entry name" value="Y_phosphatase3"/>
    <property type="match status" value="1"/>
</dbReference>
<dbReference type="PROSITE" id="PS00383">
    <property type="entry name" value="TYR_PHOSPHATASE_1"/>
    <property type="match status" value="1"/>
</dbReference>
<feature type="domain" description="Tyrosine specific protein phosphatases" evidence="1">
    <location>
        <begin position="1"/>
        <end position="48"/>
    </location>
</feature>
<dbReference type="OrthoDB" id="1188001at2"/>
<evidence type="ECO:0000313" key="2">
    <source>
        <dbReference type="EMBL" id="KJF15875.1"/>
    </source>
</evidence>
<dbReference type="RefSeq" id="WP_052606932.1">
    <property type="nucleotide sequence ID" value="NZ_JXYS01000114.1"/>
</dbReference>
<dbReference type="GO" id="GO:0004721">
    <property type="term" value="F:phosphoprotein phosphatase activity"/>
    <property type="evidence" value="ECO:0007669"/>
    <property type="project" value="InterPro"/>
</dbReference>
<protein>
    <recommendedName>
        <fullName evidence="1">Tyrosine specific protein phosphatases domain-containing protein</fullName>
    </recommendedName>
</protein>
<organism evidence="2 3">
    <name type="scientific">Acidithrix ferrooxidans</name>
    <dbReference type="NCBI Taxonomy" id="1280514"/>
    <lineage>
        <taxon>Bacteria</taxon>
        <taxon>Bacillati</taxon>
        <taxon>Actinomycetota</taxon>
        <taxon>Acidimicrobiia</taxon>
        <taxon>Acidimicrobiales</taxon>
        <taxon>Acidimicrobiaceae</taxon>
        <taxon>Acidithrix</taxon>
    </lineage>
</organism>
<dbReference type="InterPro" id="IPR016130">
    <property type="entry name" value="Tyr_Pase_AS"/>
</dbReference>
<dbReference type="Gene3D" id="3.90.190.10">
    <property type="entry name" value="Protein tyrosine phosphatase superfamily"/>
    <property type="match status" value="1"/>
</dbReference>
<dbReference type="InterPro" id="IPR026893">
    <property type="entry name" value="Tyr/Ser_Pase_IphP-type"/>
</dbReference>
<dbReference type="EMBL" id="JXYS01000114">
    <property type="protein sequence ID" value="KJF15875.1"/>
    <property type="molecule type" value="Genomic_DNA"/>
</dbReference>
<reference evidence="2 3" key="1">
    <citation type="submission" date="2015-01" db="EMBL/GenBank/DDBJ databases">
        <title>Draft genome of the acidophilic iron oxidizer Acidithrix ferrooxidans strain Py-F3.</title>
        <authorList>
            <person name="Poehlein A."/>
            <person name="Eisen S."/>
            <person name="Schloemann M."/>
            <person name="Johnson B.D."/>
            <person name="Daniel R."/>
            <person name="Muehling M."/>
        </authorList>
    </citation>
    <scope>NUCLEOTIDE SEQUENCE [LARGE SCALE GENOMIC DNA]</scope>
    <source>
        <strain evidence="2 3">Py-F3</strain>
    </source>
</reference>
<sequence>MVHCAAGKDRTGVLVALVLFLIGVPEEAAALDYLKTAENMDRVVQRFRTWPRYANNMENLPEEIDRCEPRTIETFLRVLNSRYGGAHEWVLQKGVSVDAIEQLGASHSVGFYLSDFLIVFLESESCLFCSYDRWQYT</sequence>
<name>A0A0D8HD54_9ACTN</name>